<dbReference type="GO" id="GO:0004823">
    <property type="term" value="F:leucine-tRNA ligase activity"/>
    <property type="evidence" value="ECO:0007669"/>
    <property type="project" value="UniProtKB-EC"/>
</dbReference>
<keyword evidence="7" id="KW-0648">Protein biosynthesis</keyword>
<dbReference type="GO" id="GO:0006429">
    <property type="term" value="P:leucyl-tRNA aminoacylation"/>
    <property type="evidence" value="ECO:0007669"/>
    <property type="project" value="InterPro"/>
</dbReference>
<proteinExistence type="inferred from homology"/>
<evidence type="ECO:0000256" key="5">
    <source>
        <dbReference type="ARBA" id="ARBA00022741"/>
    </source>
</evidence>
<dbReference type="InterPro" id="IPR014729">
    <property type="entry name" value="Rossmann-like_a/b/a_fold"/>
</dbReference>
<evidence type="ECO:0000256" key="2">
    <source>
        <dbReference type="ARBA" id="ARBA00013164"/>
    </source>
</evidence>
<evidence type="ECO:0000256" key="3">
    <source>
        <dbReference type="ARBA" id="ARBA00022490"/>
    </source>
</evidence>
<feature type="domain" description="Aminoacyl-tRNA synthetase class Ia" evidence="11">
    <location>
        <begin position="12"/>
        <end position="155"/>
    </location>
</feature>
<evidence type="ECO:0000259" key="11">
    <source>
        <dbReference type="Pfam" id="PF00133"/>
    </source>
</evidence>
<keyword evidence="3" id="KW-0963">Cytoplasm</keyword>
<dbReference type="Gene3D" id="1.10.730.10">
    <property type="entry name" value="Isoleucyl-tRNA Synthetase, Domain 1"/>
    <property type="match status" value="1"/>
</dbReference>
<comment type="similarity">
    <text evidence="1">Belongs to the class-I aminoacyl-tRNA synthetase family.</text>
</comment>
<dbReference type="InterPro" id="IPR009008">
    <property type="entry name" value="Val/Leu/Ile-tRNA-synth_edit"/>
</dbReference>
<protein>
    <recommendedName>
        <fullName evidence="2">leucine--tRNA ligase</fullName>
        <ecNumber evidence="2">6.1.1.4</ecNumber>
    </recommendedName>
    <alternativeName>
        <fullName evidence="9">Leucyl-tRNA synthetase</fullName>
    </alternativeName>
</protein>
<evidence type="ECO:0000256" key="7">
    <source>
        <dbReference type="ARBA" id="ARBA00022917"/>
    </source>
</evidence>
<dbReference type="FunFam" id="3.40.50.620:FF:000060">
    <property type="entry name" value="Leucine--tRNA ligase"/>
    <property type="match status" value="1"/>
</dbReference>
<name>J9CK02_9ZZZZ</name>
<dbReference type="FunFam" id="3.40.50.620:FF:000056">
    <property type="entry name" value="Leucine--tRNA ligase"/>
    <property type="match status" value="1"/>
</dbReference>
<dbReference type="PANTHER" id="PTHR43740:SF2">
    <property type="entry name" value="LEUCINE--TRNA LIGASE, MITOCHONDRIAL"/>
    <property type="match status" value="1"/>
</dbReference>
<evidence type="ECO:0000256" key="4">
    <source>
        <dbReference type="ARBA" id="ARBA00022598"/>
    </source>
</evidence>
<dbReference type="SUPFAM" id="SSF52374">
    <property type="entry name" value="Nucleotidylyl transferase"/>
    <property type="match status" value="1"/>
</dbReference>
<feature type="domain" description="Leucyl-tRNA synthetase editing" evidence="13">
    <location>
        <begin position="276"/>
        <end position="460"/>
    </location>
</feature>
<dbReference type="NCBIfam" id="TIGR00396">
    <property type="entry name" value="leuS_bact"/>
    <property type="match status" value="1"/>
</dbReference>
<organism evidence="14">
    <name type="scientific">gut metagenome</name>
    <dbReference type="NCBI Taxonomy" id="749906"/>
    <lineage>
        <taxon>unclassified sequences</taxon>
        <taxon>metagenomes</taxon>
        <taxon>organismal metagenomes</taxon>
    </lineage>
</organism>
<evidence type="ECO:0000256" key="1">
    <source>
        <dbReference type="ARBA" id="ARBA00005594"/>
    </source>
</evidence>
<evidence type="ECO:0000313" key="14">
    <source>
        <dbReference type="EMBL" id="EJX00426.1"/>
    </source>
</evidence>
<evidence type="ECO:0000259" key="12">
    <source>
        <dbReference type="Pfam" id="PF08264"/>
    </source>
</evidence>
<dbReference type="Gene3D" id="3.40.50.620">
    <property type="entry name" value="HUPs"/>
    <property type="match status" value="3"/>
</dbReference>
<dbReference type="HAMAP" id="MF_00049_B">
    <property type="entry name" value="Leu_tRNA_synth_B"/>
    <property type="match status" value="1"/>
</dbReference>
<reference evidence="14" key="1">
    <citation type="journal article" date="2012" name="PLoS ONE">
        <title>Gene sets for utilization of primary and secondary nutrition supplies in the distal gut of endangered iberian lynx.</title>
        <authorList>
            <person name="Alcaide M."/>
            <person name="Messina E."/>
            <person name="Richter M."/>
            <person name="Bargiela R."/>
            <person name="Peplies J."/>
            <person name="Huws S.A."/>
            <person name="Newbold C.J."/>
            <person name="Golyshin P.N."/>
            <person name="Simon M.A."/>
            <person name="Lopez G."/>
            <person name="Yakimov M.M."/>
            <person name="Ferrer M."/>
        </authorList>
    </citation>
    <scope>NUCLEOTIDE SEQUENCE</scope>
</reference>
<dbReference type="InterPro" id="IPR025709">
    <property type="entry name" value="Leu_tRNA-synth_edit"/>
</dbReference>
<dbReference type="InterPro" id="IPR002300">
    <property type="entry name" value="aa-tRNA-synth_Ia"/>
</dbReference>
<feature type="domain" description="Aminoacyl-tRNA synthetase class Ia" evidence="11">
    <location>
        <begin position="717"/>
        <end position="744"/>
    </location>
</feature>
<dbReference type="GO" id="GO:0005739">
    <property type="term" value="C:mitochondrion"/>
    <property type="evidence" value="ECO:0007669"/>
    <property type="project" value="UniProtKB-ARBA"/>
</dbReference>
<dbReference type="GO" id="GO:0002161">
    <property type="term" value="F:aminoacyl-tRNA deacylase activity"/>
    <property type="evidence" value="ECO:0007669"/>
    <property type="project" value="InterPro"/>
</dbReference>
<dbReference type="FunFam" id="3.40.50.620:FF:000154">
    <property type="entry name" value="Leucine--tRNA ligase"/>
    <property type="match status" value="1"/>
</dbReference>
<dbReference type="PANTHER" id="PTHR43740">
    <property type="entry name" value="LEUCYL-TRNA SYNTHETASE"/>
    <property type="match status" value="1"/>
</dbReference>
<gene>
    <name evidence="14" type="ORF">EVA_11466</name>
</gene>
<keyword evidence="6" id="KW-0067">ATP-binding</keyword>
<dbReference type="InterPro" id="IPR013155">
    <property type="entry name" value="M/V/L/I-tRNA-synth_anticd-bd"/>
</dbReference>
<dbReference type="PROSITE" id="PS00178">
    <property type="entry name" value="AA_TRNA_LIGASE_I"/>
    <property type="match status" value="1"/>
</dbReference>
<dbReference type="Pfam" id="PF13603">
    <property type="entry name" value="tRNA-synt_1_2"/>
    <property type="match status" value="1"/>
</dbReference>
<evidence type="ECO:0000256" key="6">
    <source>
        <dbReference type="ARBA" id="ARBA00022840"/>
    </source>
</evidence>
<feature type="domain" description="Methionyl/Valyl/Leucyl/Isoleucyl-tRNA synthetase anticodon-binding" evidence="12">
    <location>
        <begin position="795"/>
        <end position="907"/>
    </location>
</feature>
<evidence type="ECO:0000259" key="13">
    <source>
        <dbReference type="Pfam" id="PF13603"/>
    </source>
</evidence>
<comment type="catalytic activity">
    <reaction evidence="10">
        <text>tRNA(Leu) + L-leucine + ATP = L-leucyl-tRNA(Leu) + AMP + diphosphate</text>
        <dbReference type="Rhea" id="RHEA:11688"/>
        <dbReference type="Rhea" id="RHEA-COMP:9613"/>
        <dbReference type="Rhea" id="RHEA-COMP:9622"/>
        <dbReference type="ChEBI" id="CHEBI:30616"/>
        <dbReference type="ChEBI" id="CHEBI:33019"/>
        <dbReference type="ChEBI" id="CHEBI:57427"/>
        <dbReference type="ChEBI" id="CHEBI:78442"/>
        <dbReference type="ChEBI" id="CHEBI:78494"/>
        <dbReference type="ChEBI" id="CHEBI:456215"/>
        <dbReference type="EC" id="6.1.1.4"/>
    </reaction>
</comment>
<evidence type="ECO:0000256" key="10">
    <source>
        <dbReference type="ARBA" id="ARBA00047469"/>
    </source>
</evidence>
<dbReference type="GO" id="GO:0005524">
    <property type="term" value="F:ATP binding"/>
    <property type="evidence" value="ECO:0007669"/>
    <property type="project" value="UniProtKB-KW"/>
</dbReference>
<dbReference type="AlphaFoldDB" id="J9CK02"/>
<dbReference type="GO" id="GO:0005829">
    <property type="term" value="C:cytosol"/>
    <property type="evidence" value="ECO:0007669"/>
    <property type="project" value="TreeGrafter"/>
</dbReference>
<sequence length="946" mass="108074">MDYSFREIERKWREKWAEDKTYHVEPTSEKPKFYVLNMFPYPSGAGLHVGHPLGYIASDIYARYKRQNGYNVLNPMGYDAYGLPAEQYAIQTGQHPAITTVNNISRYREQLDKIGFSFDWDREIRTCDPEYYQWTQWAFLKMFNSYYCNDNQKAMPIENLIKAFETQGTEGLHVACSEELHFTAAEWAAKSEVEKQQTLMNYRIAYLGETMVNWCPKLGTVLANDEVVDGVSERGGYPVVQKKMQQWCLRVSAYAQRLLEGLDHVDWTESLKETQRNWIGRSEGTEMQFHVKDSDIEFTIFTTRADTIFGVTFMVLAPESELVAQLTTPEQKEAVEAYLEATKKRTERERIADRRVTGVFSGSYAINPFTGDTIPVWISDYVLAGYGTGAIMAVPAHDSRDYAFARHFNLPIIPLIEGADVSEESFDAKEGIVTNSPVAGKTTLKGFSLNGLTVKEAIAATKQFVEENQMGRVKVNFRLRDAIFSRQRYWGEPFPVYYKDGMPQMIPEECLPLQLPEVTKFLPTETGEPPLGNATCWAWDTVNNCVVENTKIDQQTVFPLELSTMPGFAGSSAYYLRYMDPRNHENLVAPSVAAYWQNVDLYIGGSEHATGHLIYSRFWNKFLFDLNVAAKDEPFQKLVNQGMIQGRSNFVYRIKDTNTFVSLGLKDQYETTPIHVDVNIVSNDVLDLESFKAWRPEYATAEFILEDGKYICGWAIEKMSKSMYNVVNPDMIVEKYGADTLRLYEMFLGPINQSKPWDSNGIDGCFRFLRKVWNACFDKNDNFIVNDCEPTKENLKTLHKLIKKVTEDIEVFSYNTSVPAFMIAIGELAQQKCTSRTVWEQFVTLLAPFTPHMAEELWHLMGHDTTVCDAPWPVFDESHLKEDSMTLSISFNGKTRFTLDFPADATKEDIEKAALASEQAQKYLDGMQVVKVIVVPGKIVNIVLKK</sequence>
<dbReference type="InterPro" id="IPR002302">
    <property type="entry name" value="Leu-tRNA-ligase"/>
</dbReference>
<dbReference type="InterPro" id="IPR001412">
    <property type="entry name" value="aa-tRNA-synth_I_CS"/>
</dbReference>
<keyword evidence="4 14" id="KW-0436">Ligase</keyword>
<evidence type="ECO:0000256" key="8">
    <source>
        <dbReference type="ARBA" id="ARBA00023146"/>
    </source>
</evidence>
<dbReference type="SUPFAM" id="SSF50677">
    <property type="entry name" value="ValRS/IleRS/LeuRS editing domain"/>
    <property type="match status" value="1"/>
</dbReference>
<evidence type="ECO:0000256" key="9">
    <source>
        <dbReference type="ARBA" id="ARBA00030520"/>
    </source>
</evidence>
<dbReference type="FunFam" id="1.10.730.10:FF:000011">
    <property type="entry name" value="Leucine--tRNA ligase chloroplastic/mitochondrial"/>
    <property type="match status" value="1"/>
</dbReference>
<keyword evidence="5" id="KW-0547">Nucleotide-binding</keyword>
<keyword evidence="8" id="KW-0030">Aminoacyl-tRNA synthetase</keyword>
<dbReference type="Pfam" id="PF00133">
    <property type="entry name" value="tRNA-synt_1"/>
    <property type="match status" value="2"/>
</dbReference>
<comment type="caution">
    <text evidence="14">The sequence shown here is derived from an EMBL/GenBank/DDBJ whole genome shotgun (WGS) entry which is preliminary data.</text>
</comment>
<accession>J9CK02</accession>
<dbReference type="Pfam" id="PF08264">
    <property type="entry name" value="Anticodon_1"/>
    <property type="match status" value="1"/>
</dbReference>
<dbReference type="CDD" id="cd07958">
    <property type="entry name" value="Anticodon_Ia_Leu_BEm"/>
    <property type="match status" value="1"/>
</dbReference>
<dbReference type="InterPro" id="IPR009080">
    <property type="entry name" value="tRNAsynth_Ia_anticodon-bd"/>
</dbReference>
<dbReference type="EMBL" id="AMCI01003381">
    <property type="protein sequence ID" value="EJX00426.1"/>
    <property type="molecule type" value="Genomic_DNA"/>
</dbReference>
<dbReference type="PRINTS" id="PR00985">
    <property type="entry name" value="TRNASYNTHLEU"/>
</dbReference>
<dbReference type="EC" id="6.1.1.4" evidence="2"/>
<dbReference type="SUPFAM" id="SSF47323">
    <property type="entry name" value="Anticodon-binding domain of a subclass of class I aminoacyl-tRNA synthetases"/>
    <property type="match status" value="1"/>
</dbReference>